<dbReference type="InterPro" id="IPR006680">
    <property type="entry name" value="Amidohydro-rel"/>
</dbReference>
<keyword evidence="4" id="KW-1185">Reference proteome</keyword>
<dbReference type="InterPro" id="IPR052350">
    <property type="entry name" value="Metallo-dep_Lactonases"/>
</dbReference>
<dbReference type="PANTHER" id="PTHR43569:SF2">
    <property type="entry name" value="AMIDOHYDROLASE-RELATED DOMAIN-CONTAINING PROTEIN"/>
    <property type="match status" value="1"/>
</dbReference>
<evidence type="ECO:0000313" key="4">
    <source>
        <dbReference type="Proteomes" id="UP000321301"/>
    </source>
</evidence>
<dbReference type="Gene3D" id="3.20.20.140">
    <property type="entry name" value="Metal-dependent hydrolases"/>
    <property type="match status" value="1"/>
</dbReference>
<dbReference type="AlphaFoldDB" id="A0A512CH08"/>
<name>A0A512CH08_9BACT</name>
<dbReference type="PANTHER" id="PTHR43569">
    <property type="entry name" value="AMIDOHYDROLASE"/>
    <property type="match status" value="1"/>
</dbReference>
<evidence type="ECO:0000313" key="3">
    <source>
        <dbReference type="EMBL" id="GEO23330.1"/>
    </source>
</evidence>
<comment type="caution">
    <text evidence="3">The sequence shown here is derived from an EMBL/GenBank/DDBJ whole genome shotgun (WGS) entry which is preliminary data.</text>
</comment>
<sequence length="310" mass="35432">MDRRSFIKKGGLACGALTLPDGLPFFINEQDDKYKKIPLIDTHLHLWDLNHLDYPWLQNPENPLSRNFLLADYQDATAGLPIEKMVFVECARDPAQYLQEVDWVKGIQEKAPRISGMVAYFPLEKGVSGTKEMEVMGERKIVKGIRKAFMPGHQGFMAGIKLLGQFNWSYDLNIRTKDLPAAFEFAKSNPNLVIILDHIANPAIGDNDWEVWKNAISPFSSLQNVSCKISGMLTKTDLNVGSIEQMKPYFNTVLEVFGIDRVLFGGDWPVLLRAASYQEWIKDFYILTQDLTLNEKKKLYYRNATSIYRL</sequence>
<dbReference type="GO" id="GO:0016787">
    <property type="term" value="F:hydrolase activity"/>
    <property type="evidence" value="ECO:0007669"/>
    <property type="project" value="UniProtKB-KW"/>
</dbReference>
<dbReference type="InterPro" id="IPR032466">
    <property type="entry name" value="Metal_Hydrolase"/>
</dbReference>
<dbReference type="RefSeq" id="WP_020891823.1">
    <property type="nucleotide sequence ID" value="NZ_BJYV01000022.1"/>
</dbReference>
<accession>A0A512CH08</accession>
<keyword evidence="3" id="KW-0378">Hydrolase</keyword>
<evidence type="ECO:0000259" key="2">
    <source>
        <dbReference type="Pfam" id="PF04909"/>
    </source>
</evidence>
<dbReference type="Pfam" id="PF04909">
    <property type="entry name" value="Amidohydro_2"/>
    <property type="match status" value="1"/>
</dbReference>
<organism evidence="3 4">
    <name type="scientific">Cyclobacterium qasimii</name>
    <dbReference type="NCBI Taxonomy" id="1350429"/>
    <lineage>
        <taxon>Bacteria</taxon>
        <taxon>Pseudomonadati</taxon>
        <taxon>Bacteroidota</taxon>
        <taxon>Cytophagia</taxon>
        <taxon>Cytophagales</taxon>
        <taxon>Cyclobacteriaceae</taxon>
        <taxon>Cyclobacterium</taxon>
    </lineage>
</organism>
<dbReference type="EMBL" id="BJYV01000022">
    <property type="protein sequence ID" value="GEO23330.1"/>
    <property type="molecule type" value="Genomic_DNA"/>
</dbReference>
<feature type="domain" description="Amidohydrolase-related" evidence="2">
    <location>
        <begin position="40"/>
        <end position="310"/>
    </location>
</feature>
<proteinExistence type="inferred from homology"/>
<protein>
    <submittedName>
        <fullName evidence="3">Amidohydrolase</fullName>
    </submittedName>
</protein>
<dbReference type="SUPFAM" id="SSF51556">
    <property type="entry name" value="Metallo-dependent hydrolases"/>
    <property type="match status" value="1"/>
</dbReference>
<dbReference type="Proteomes" id="UP000321301">
    <property type="component" value="Unassembled WGS sequence"/>
</dbReference>
<evidence type="ECO:0000256" key="1">
    <source>
        <dbReference type="ARBA" id="ARBA00038310"/>
    </source>
</evidence>
<gene>
    <name evidence="3" type="ORF">CQA01_38640</name>
</gene>
<comment type="similarity">
    <text evidence="1">Belongs to the metallo-dependent hydrolases superfamily.</text>
</comment>
<reference evidence="3 4" key="1">
    <citation type="submission" date="2019-07" db="EMBL/GenBank/DDBJ databases">
        <title>Whole genome shotgun sequence of Cyclobacterium qasimii NBRC 106168.</title>
        <authorList>
            <person name="Hosoyama A."/>
            <person name="Uohara A."/>
            <person name="Ohji S."/>
            <person name="Ichikawa N."/>
        </authorList>
    </citation>
    <scope>NUCLEOTIDE SEQUENCE [LARGE SCALE GENOMIC DNA]</scope>
    <source>
        <strain evidence="3 4">NBRC 106168</strain>
    </source>
</reference>